<proteinExistence type="predicted"/>
<keyword evidence="3" id="KW-1185">Reference proteome</keyword>
<feature type="compositionally biased region" description="Basic residues" evidence="1">
    <location>
        <begin position="25"/>
        <end position="38"/>
    </location>
</feature>
<dbReference type="AlphaFoldDB" id="A0A4C1U459"/>
<comment type="caution">
    <text evidence="2">The sequence shown here is derived from an EMBL/GenBank/DDBJ whole genome shotgun (WGS) entry which is preliminary data.</text>
</comment>
<evidence type="ECO:0000313" key="2">
    <source>
        <dbReference type="EMBL" id="GBP21175.1"/>
    </source>
</evidence>
<dbReference type="EMBL" id="BGZK01000125">
    <property type="protein sequence ID" value="GBP21175.1"/>
    <property type="molecule type" value="Genomic_DNA"/>
</dbReference>
<reference evidence="2 3" key="1">
    <citation type="journal article" date="2019" name="Commun. Biol.">
        <title>The bagworm genome reveals a unique fibroin gene that provides high tensile strength.</title>
        <authorList>
            <person name="Kono N."/>
            <person name="Nakamura H."/>
            <person name="Ohtoshi R."/>
            <person name="Tomita M."/>
            <person name="Numata K."/>
            <person name="Arakawa K."/>
        </authorList>
    </citation>
    <scope>NUCLEOTIDE SEQUENCE [LARGE SCALE GENOMIC DNA]</scope>
</reference>
<evidence type="ECO:0000313" key="3">
    <source>
        <dbReference type="Proteomes" id="UP000299102"/>
    </source>
</evidence>
<accession>A0A4C1U459</accession>
<dbReference type="Proteomes" id="UP000299102">
    <property type="component" value="Unassembled WGS sequence"/>
</dbReference>
<gene>
    <name evidence="2" type="ORF">EVAR_11206_1</name>
</gene>
<feature type="region of interest" description="Disordered" evidence="1">
    <location>
        <begin position="1"/>
        <end position="38"/>
    </location>
</feature>
<evidence type="ECO:0000256" key="1">
    <source>
        <dbReference type="SAM" id="MobiDB-lite"/>
    </source>
</evidence>
<sequence length="120" mass="13424">MGFKTTRAFSPARRRAPPPAVPAKKSSHSSKKSQHARWLAKAREDVAKLKLEGALVQLQWIEAEEIDKESSRTFEIEAPNQEKIKFWLKSQQAAAYIRVVTTSAALPTAMGKPNVKPTRN</sequence>
<protein>
    <submittedName>
        <fullName evidence="2">Uncharacterized protein</fullName>
    </submittedName>
</protein>
<name>A0A4C1U459_EUMVA</name>
<organism evidence="2 3">
    <name type="scientific">Eumeta variegata</name>
    <name type="common">Bagworm moth</name>
    <name type="synonym">Eumeta japonica</name>
    <dbReference type="NCBI Taxonomy" id="151549"/>
    <lineage>
        <taxon>Eukaryota</taxon>
        <taxon>Metazoa</taxon>
        <taxon>Ecdysozoa</taxon>
        <taxon>Arthropoda</taxon>
        <taxon>Hexapoda</taxon>
        <taxon>Insecta</taxon>
        <taxon>Pterygota</taxon>
        <taxon>Neoptera</taxon>
        <taxon>Endopterygota</taxon>
        <taxon>Lepidoptera</taxon>
        <taxon>Glossata</taxon>
        <taxon>Ditrysia</taxon>
        <taxon>Tineoidea</taxon>
        <taxon>Psychidae</taxon>
        <taxon>Oiketicinae</taxon>
        <taxon>Eumeta</taxon>
    </lineage>
</organism>